<comment type="similarity">
    <text evidence="2">Belongs to the transposase IS30 family.</text>
</comment>
<name>A0A1G9RVJ6_9ACTN</name>
<dbReference type="InterPro" id="IPR053392">
    <property type="entry name" value="Transposase_IS30-like"/>
</dbReference>
<protein>
    <recommendedName>
        <fullName evidence="4">Integrase catalytic domain-containing protein</fullName>
    </recommendedName>
</protein>
<dbReference type="InterPro" id="IPR001598">
    <property type="entry name" value="Transposase_IS30_CS"/>
</dbReference>
<dbReference type="NCBIfam" id="NF033563">
    <property type="entry name" value="transpos_IS30"/>
    <property type="match status" value="1"/>
</dbReference>
<evidence type="ECO:0000313" key="6">
    <source>
        <dbReference type="Proteomes" id="UP000199202"/>
    </source>
</evidence>
<dbReference type="InterPro" id="IPR051917">
    <property type="entry name" value="Transposase-Integrase"/>
</dbReference>
<keyword evidence="6" id="KW-1185">Reference proteome</keyword>
<dbReference type="GO" id="GO:0006313">
    <property type="term" value="P:DNA transposition"/>
    <property type="evidence" value="ECO:0007669"/>
    <property type="project" value="InterPro"/>
</dbReference>
<gene>
    <name evidence="5" type="ORF">SAMN05421869_13977</name>
</gene>
<dbReference type="PROSITE" id="PS50994">
    <property type="entry name" value="INTEGRASE"/>
    <property type="match status" value="1"/>
</dbReference>
<dbReference type="GO" id="GO:0004803">
    <property type="term" value="F:transposase activity"/>
    <property type="evidence" value="ECO:0007669"/>
    <property type="project" value="InterPro"/>
</dbReference>
<evidence type="ECO:0000313" key="5">
    <source>
        <dbReference type="EMBL" id="SDM27279.1"/>
    </source>
</evidence>
<dbReference type="STRING" id="633440.SAMN05421869_13977"/>
<dbReference type="EMBL" id="FNDJ01000039">
    <property type="protein sequence ID" value="SDM27279.1"/>
    <property type="molecule type" value="Genomic_DNA"/>
</dbReference>
<evidence type="ECO:0000256" key="2">
    <source>
        <dbReference type="ARBA" id="ARBA00006363"/>
    </source>
</evidence>
<dbReference type="PROSITE" id="PS01043">
    <property type="entry name" value="TRANSPOSASE_IS30"/>
    <property type="match status" value="1"/>
</dbReference>
<dbReference type="AlphaFoldDB" id="A0A1G9RVJ6"/>
<reference evidence="5 6" key="1">
    <citation type="submission" date="2016-10" db="EMBL/GenBank/DDBJ databases">
        <authorList>
            <person name="de Groot N.N."/>
        </authorList>
    </citation>
    <scope>NUCLEOTIDE SEQUENCE [LARGE SCALE GENOMIC DNA]</scope>
    <source>
        <strain evidence="5 6">CGMCC 4.6533</strain>
    </source>
</reference>
<dbReference type="InterPro" id="IPR001584">
    <property type="entry name" value="Integrase_cat-core"/>
</dbReference>
<evidence type="ECO:0000256" key="3">
    <source>
        <dbReference type="SAM" id="MobiDB-lite"/>
    </source>
</evidence>
<proteinExistence type="inferred from homology"/>
<dbReference type="Gene3D" id="3.30.420.10">
    <property type="entry name" value="Ribonuclease H-like superfamily/Ribonuclease H"/>
    <property type="match status" value="1"/>
</dbReference>
<dbReference type="GO" id="GO:0015074">
    <property type="term" value="P:DNA integration"/>
    <property type="evidence" value="ECO:0007669"/>
    <property type="project" value="InterPro"/>
</dbReference>
<feature type="region of interest" description="Disordered" evidence="3">
    <location>
        <begin position="106"/>
        <end position="205"/>
    </location>
</feature>
<organism evidence="5 6">
    <name type="scientific">Nonomuraea jiangxiensis</name>
    <dbReference type="NCBI Taxonomy" id="633440"/>
    <lineage>
        <taxon>Bacteria</taxon>
        <taxon>Bacillati</taxon>
        <taxon>Actinomycetota</taxon>
        <taxon>Actinomycetes</taxon>
        <taxon>Streptosporangiales</taxon>
        <taxon>Streptosporangiaceae</taxon>
        <taxon>Nonomuraea</taxon>
    </lineage>
</organism>
<feature type="compositionally biased region" description="Basic and acidic residues" evidence="3">
    <location>
        <begin position="136"/>
        <end position="163"/>
    </location>
</feature>
<evidence type="ECO:0000259" key="4">
    <source>
        <dbReference type="PROSITE" id="PS50994"/>
    </source>
</evidence>
<dbReference type="Proteomes" id="UP000199202">
    <property type="component" value="Unassembled WGS sequence"/>
</dbReference>
<comment type="function">
    <text evidence="1">Required for the transposition of the insertion element.</text>
</comment>
<feature type="domain" description="Integrase catalytic" evidence="4">
    <location>
        <begin position="1"/>
        <end position="127"/>
    </location>
</feature>
<dbReference type="InterPro" id="IPR012337">
    <property type="entry name" value="RNaseH-like_sf"/>
</dbReference>
<dbReference type="InterPro" id="IPR036397">
    <property type="entry name" value="RNaseH_sf"/>
</dbReference>
<dbReference type="GO" id="GO:0003677">
    <property type="term" value="F:DNA binding"/>
    <property type="evidence" value="ECO:0007669"/>
    <property type="project" value="InterPro"/>
</dbReference>
<evidence type="ECO:0000256" key="1">
    <source>
        <dbReference type="ARBA" id="ARBA00002190"/>
    </source>
</evidence>
<dbReference type="PANTHER" id="PTHR10948:SF23">
    <property type="entry name" value="TRANSPOSASE INSI FOR INSERTION SEQUENCE ELEMENT IS30A-RELATED"/>
    <property type="match status" value="1"/>
</dbReference>
<accession>A0A1G9RVJ6</accession>
<dbReference type="SUPFAM" id="SSF53098">
    <property type="entry name" value="Ribonuclease H-like"/>
    <property type="match status" value="1"/>
</dbReference>
<sequence>MLIHLPHGRSAELMREALTQTVTTLPRHLLRFLTWDQGLEMGSHGAFTLATDIPVYFCDPASPWQRGSNENTNGLLRQYFPKGTDLSVHTRDQLDAVAAELNSRPRKTLDWDTRPNASPNSWRPAPDLGAVGGTKRSQEGIRGERERHHPPENGAHRWDDAPHRRSGALPTNNGTPPGMMPSRGTARPLRTVPPPTTARPLGGAF</sequence>
<dbReference type="GO" id="GO:0005829">
    <property type="term" value="C:cytosol"/>
    <property type="evidence" value="ECO:0007669"/>
    <property type="project" value="TreeGrafter"/>
</dbReference>
<dbReference type="PANTHER" id="PTHR10948">
    <property type="entry name" value="TRANSPOSASE"/>
    <property type="match status" value="1"/>
</dbReference>